<feature type="region of interest" description="Disordered" evidence="1">
    <location>
        <begin position="1"/>
        <end position="30"/>
    </location>
</feature>
<sequence>MMLNHRSAAKSAANKRALEEAAAEETVEHTQKKAKVMDASTFAEFDLSEHMPPSGVHVAHLFSSLEFSLTTMALYHRTASFPLVKAAVESSCKCSFSTSDLARIITIYPEAYECSFTKPTDKLTRPELCLKPTSTSFRTRMTVFCNNLNKLLATLPSVEDALGPTPLAQLRAQERRHAAALTPLEQANYLAKPVPKELQGLPAWLVQKVRTAEWHKTALTQKVDSADRLIATLPTLCDQIQAYVSFTGKSAFELDVLVTHLNKAPVPVKAQITLLAEMLPFWLTLVQHDKTHVVRLNAKQSYRVVKQILMQKVAITSPP</sequence>
<comment type="caution">
    <text evidence="3">The sequence shown here is derived from an EMBL/GenBank/DDBJ whole genome shotgun (WGS) entry which is preliminary data.</text>
</comment>
<dbReference type="InterPro" id="IPR014939">
    <property type="entry name" value="CDT1_Gemini-bd-like"/>
</dbReference>
<dbReference type="Gene3D" id="1.10.10.1420">
    <property type="entry name" value="DNA replication factor Cdt1, C-terminal WH domain"/>
    <property type="match status" value="1"/>
</dbReference>
<feature type="domain" description="CDT1 Geminin-binding" evidence="2">
    <location>
        <begin position="57"/>
        <end position="120"/>
    </location>
</feature>
<dbReference type="GO" id="GO:0071163">
    <property type="term" value="P:DNA replication preinitiation complex assembly"/>
    <property type="evidence" value="ECO:0007669"/>
    <property type="project" value="InterPro"/>
</dbReference>
<feature type="compositionally biased region" description="Low complexity" evidence="1">
    <location>
        <begin position="1"/>
        <end position="15"/>
    </location>
</feature>
<dbReference type="PANTHER" id="PTHR28637:SF1">
    <property type="entry name" value="DNA REPLICATION FACTOR CDT1"/>
    <property type="match status" value="1"/>
</dbReference>
<protein>
    <recommendedName>
        <fullName evidence="2">CDT1 Geminin-binding domain-containing protein</fullName>
    </recommendedName>
</protein>
<dbReference type="GO" id="GO:0005634">
    <property type="term" value="C:nucleus"/>
    <property type="evidence" value="ECO:0007669"/>
    <property type="project" value="TreeGrafter"/>
</dbReference>
<dbReference type="GO" id="GO:0000076">
    <property type="term" value="P:DNA replication checkpoint signaling"/>
    <property type="evidence" value="ECO:0007669"/>
    <property type="project" value="TreeGrafter"/>
</dbReference>
<gene>
    <name evidence="3" type="ORF">DYB38_006831</name>
</gene>
<name>A0A397BZZ2_APHAT</name>
<dbReference type="InterPro" id="IPR045173">
    <property type="entry name" value="Cdt1"/>
</dbReference>
<dbReference type="EMBL" id="QUTC01012147">
    <property type="protein sequence ID" value="RHY37528.1"/>
    <property type="molecule type" value="Genomic_DNA"/>
</dbReference>
<dbReference type="Proteomes" id="UP000265716">
    <property type="component" value="Unassembled WGS sequence"/>
</dbReference>
<evidence type="ECO:0000313" key="3">
    <source>
        <dbReference type="EMBL" id="RHY37528.1"/>
    </source>
</evidence>
<dbReference type="PANTHER" id="PTHR28637">
    <property type="entry name" value="DNA REPLICATION FACTOR CDT1"/>
    <property type="match status" value="1"/>
</dbReference>
<proteinExistence type="predicted"/>
<reference evidence="3 4" key="1">
    <citation type="submission" date="2018-08" db="EMBL/GenBank/DDBJ databases">
        <title>Aphanomyces genome sequencing and annotation.</title>
        <authorList>
            <person name="Minardi D."/>
            <person name="Oidtmann B."/>
            <person name="Van Der Giezen M."/>
            <person name="Studholme D.J."/>
        </authorList>
    </citation>
    <scope>NUCLEOTIDE SEQUENCE [LARGE SCALE GENOMIC DNA]</scope>
    <source>
        <strain evidence="3 4">SA</strain>
    </source>
</reference>
<dbReference type="GO" id="GO:0070182">
    <property type="term" value="F:DNA polymerase binding"/>
    <property type="evidence" value="ECO:0007669"/>
    <property type="project" value="TreeGrafter"/>
</dbReference>
<dbReference type="VEuPathDB" id="FungiDB:H257_13302"/>
<evidence type="ECO:0000313" key="4">
    <source>
        <dbReference type="Proteomes" id="UP000265716"/>
    </source>
</evidence>
<dbReference type="GO" id="GO:0030174">
    <property type="term" value="P:regulation of DNA-templated DNA replication initiation"/>
    <property type="evidence" value="ECO:0007669"/>
    <property type="project" value="InterPro"/>
</dbReference>
<dbReference type="Pfam" id="PF08839">
    <property type="entry name" value="CDT1"/>
    <property type="match status" value="1"/>
</dbReference>
<accession>A0A397BZZ2</accession>
<dbReference type="GO" id="GO:0000278">
    <property type="term" value="P:mitotic cell cycle"/>
    <property type="evidence" value="ECO:0007669"/>
    <property type="project" value="TreeGrafter"/>
</dbReference>
<dbReference type="InterPro" id="IPR036390">
    <property type="entry name" value="WH_DNA-bd_sf"/>
</dbReference>
<dbReference type="InterPro" id="IPR038090">
    <property type="entry name" value="Cdt1_C_WH_dom_sf"/>
</dbReference>
<organism evidence="3 4">
    <name type="scientific">Aphanomyces astaci</name>
    <name type="common">Crayfish plague agent</name>
    <dbReference type="NCBI Taxonomy" id="112090"/>
    <lineage>
        <taxon>Eukaryota</taxon>
        <taxon>Sar</taxon>
        <taxon>Stramenopiles</taxon>
        <taxon>Oomycota</taxon>
        <taxon>Saprolegniomycetes</taxon>
        <taxon>Saprolegniales</taxon>
        <taxon>Verrucalvaceae</taxon>
        <taxon>Aphanomyces</taxon>
    </lineage>
</organism>
<evidence type="ECO:0000256" key="1">
    <source>
        <dbReference type="SAM" id="MobiDB-lite"/>
    </source>
</evidence>
<dbReference type="GO" id="GO:0003677">
    <property type="term" value="F:DNA binding"/>
    <property type="evidence" value="ECO:0007669"/>
    <property type="project" value="InterPro"/>
</dbReference>
<dbReference type="AlphaFoldDB" id="A0A397BZZ2"/>
<evidence type="ECO:0000259" key="2">
    <source>
        <dbReference type="Pfam" id="PF08839"/>
    </source>
</evidence>
<dbReference type="SUPFAM" id="SSF46785">
    <property type="entry name" value="Winged helix' DNA-binding domain"/>
    <property type="match status" value="1"/>
</dbReference>